<dbReference type="RefSeq" id="WP_167012505.1">
    <property type="nucleotide sequence ID" value="NZ_VWXF01000001.1"/>
</dbReference>
<proteinExistence type="predicted"/>
<comment type="caution">
    <text evidence="1">The sequence shown here is derived from an EMBL/GenBank/DDBJ whole genome shotgun (WGS) entry which is preliminary data.</text>
</comment>
<evidence type="ECO:0000313" key="1">
    <source>
        <dbReference type="EMBL" id="NIF20555.1"/>
    </source>
</evidence>
<reference evidence="1 2" key="1">
    <citation type="journal article" date="2019" name="bioRxiv">
        <title>Bacteria contribute to plant secondary compound degradation in a generalist herbivore system.</title>
        <authorList>
            <person name="Francoeur C.B."/>
            <person name="Khadempour L."/>
            <person name="Moreira-Soto R.D."/>
            <person name="Gotting K."/>
            <person name="Book A.J."/>
            <person name="Pinto-Tomas A.A."/>
            <person name="Keefover-Ring K."/>
            <person name="Currie C.R."/>
        </authorList>
    </citation>
    <scope>NUCLEOTIDE SEQUENCE [LARGE SCALE GENOMIC DNA]</scope>
    <source>
        <strain evidence="1">Acro-835</strain>
    </source>
</reference>
<dbReference type="EMBL" id="VWXF01000001">
    <property type="protein sequence ID" value="NIF20555.1"/>
    <property type="molecule type" value="Genomic_DNA"/>
</dbReference>
<gene>
    <name evidence="1" type="ORF">F3J40_02840</name>
</gene>
<organism evidence="1 2">
    <name type="scientific">Candidatus Pantoea multigeneris</name>
    <dbReference type="NCBI Taxonomy" id="2608357"/>
    <lineage>
        <taxon>Bacteria</taxon>
        <taxon>Pseudomonadati</taxon>
        <taxon>Pseudomonadota</taxon>
        <taxon>Gammaproteobacteria</taxon>
        <taxon>Enterobacterales</taxon>
        <taxon>Erwiniaceae</taxon>
        <taxon>Pantoea</taxon>
    </lineage>
</organism>
<sequence length="398" mass="44557">MSLNSDFSQPGVSFHQQIINISQREKLTALPVFIGYADHPEASVLERVQVTSLQDYYDQFGRDAVRNGGYLADAMRLYFSHGGGQCYVISLGTLIDDVPSVTGYDEAFALLADEPTITLVVLPELPLLDENQWESVVNQLAICCASSLNLTGLIDYPSAPADAEKYNAKWGNEHWAHLAGYWPWVMVSEDPAFPTRALRAVPPGAAVAAKMQQSDKQRGIWYAPANLRLERVLKPQYDHLTPVTLFHPDPRSGRSVNQIRSFPGRGVKIWGCRTLSNQPDLRFVYLQNQRLVKWIKQTLKEAMRPYVFEPNNEITWYRLHAVVRQQLKRLWEQGGLAGGVEDDAYKISVGLDETMSASEIASGLLRVRVAVATQRPAEFIHINLDFYLTAEHVAATGG</sequence>
<protein>
    <submittedName>
        <fullName evidence="1">Phage tail sheath family protein</fullName>
    </submittedName>
</protein>
<evidence type="ECO:0000313" key="2">
    <source>
        <dbReference type="Proteomes" id="UP001515683"/>
    </source>
</evidence>
<keyword evidence="2" id="KW-1185">Reference proteome</keyword>
<dbReference type="Gene3D" id="3.40.50.11780">
    <property type="match status" value="1"/>
</dbReference>
<dbReference type="PANTHER" id="PTHR35861">
    <property type="match status" value="1"/>
</dbReference>
<dbReference type="InterPro" id="IPR052042">
    <property type="entry name" value="Tail_sheath_structural"/>
</dbReference>
<dbReference type="Proteomes" id="UP001515683">
    <property type="component" value="Unassembled WGS sequence"/>
</dbReference>
<accession>A0ABX0R576</accession>
<dbReference type="PANTHER" id="PTHR35861:SF1">
    <property type="entry name" value="PHAGE TAIL SHEATH PROTEIN"/>
    <property type="match status" value="1"/>
</dbReference>
<name>A0ABX0R576_9GAMM</name>